<dbReference type="InterPro" id="IPR045584">
    <property type="entry name" value="Pilin-like"/>
</dbReference>
<evidence type="ECO:0000256" key="9">
    <source>
        <dbReference type="ARBA" id="ARBA00025772"/>
    </source>
</evidence>
<evidence type="ECO:0000256" key="8">
    <source>
        <dbReference type="ARBA" id="ARBA00023136"/>
    </source>
</evidence>
<dbReference type="EMBL" id="BAAAEU010000001">
    <property type="protein sequence ID" value="GAA0705533.1"/>
    <property type="molecule type" value="Genomic_DNA"/>
</dbReference>
<evidence type="ECO:0000256" key="1">
    <source>
        <dbReference type="ARBA" id="ARBA00004377"/>
    </source>
</evidence>
<dbReference type="NCBIfam" id="TIGR02532">
    <property type="entry name" value="IV_pilin_GFxxxE"/>
    <property type="match status" value="1"/>
</dbReference>
<gene>
    <name evidence="13" type="ORF">GCM10009105_03020</name>
</gene>
<evidence type="ECO:0000256" key="7">
    <source>
        <dbReference type="ARBA" id="ARBA00022989"/>
    </source>
</evidence>
<dbReference type="PROSITE" id="PS00409">
    <property type="entry name" value="PROKAR_NTER_METHYL"/>
    <property type="match status" value="1"/>
</dbReference>
<comment type="similarity">
    <text evidence="9">Belongs to the GSP H family.</text>
</comment>
<sequence length="191" mass="19680">MFTRRPSGMTLIELMVAITIIGLLIVLGAPGYSTWITNTRIRNAAESIQNALRLARDQAVQRGTSARFELTSASGGADWTVCIPAVATPTTCASPLETVQQFNSAGGANLVKVGSSTNLTYATDVSGTVSAGTGITFNALGRPTGTTPVVRIDASTSQSGSRRLITVISPGGSVRMCDPALSQSTSPQGCS</sequence>
<feature type="transmembrane region" description="Helical" evidence="11">
    <location>
        <begin position="12"/>
        <end position="32"/>
    </location>
</feature>
<evidence type="ECO:0000256" key="4">
    <source>
        <dbReference type="ARBA" id="ARBA00022481"/>
    </source>
</evidence>
<keyword evidence="7 11" id="KW-1133">Transmembrane helix</keyword>
<evidence type="ECO:0000313" key="14">
    <source>
        <dbReference type="Proteomes" id="UP001501523"/>
    </source>
</evidence>
<dbReference type="Proteomes" id="UP001501523">
    <property type="component" value="Unassembled WGS sequence"/>
</dbReference>
<dbReference type="InterPro" id="IPR012902">
    <property type="entry name" value="N_methyl_site"/>
</dbReference>
<evidence type="ECO:0000256" key="11">
    <source>
        <dbReference type="SAM" id="Phobius"/>
    </source>
</evidence>
<keyword evidence="6 11" id="KW-0812">Transmembrane</keyword>
<proteinExistence type="inferred from homology"/>
<evidence type="ECO:0000256" key="3">
    <source>
        <dbReference type="ARBA" id="ARBA00022475"/>
    </source>
</evidence>
<keyword evidence="14" id="KW-1185">Reference proteome</keyword>
<evidence type="ECO:0000256" key="5">
    <source>
        <dbReference type="ARBA" id="ARBA00022519"/>
    </source>
</evidence>
<reference evidence="13 14" key="1">
    <citation type="journal article" date="2019" name="Int. J. Syst. Evol. Microbiol.">
        <title>The Global Catalogue of Microorganisms (GCM) 10K type strain sequencing project: providing services to taxonomists for standard genome sequencing and annotation.</title>
        <authorList>
            <consortium name="The Broad Institute Genomics Platform"/>
            <consortium name="The Broad Institute Genome Sequencing Center for Infectious Disease"/>
            <person name="Wu L."/>
            <person name="Ma J."/>
        </authorList>
    </citation>
    <scope>NUCLEOTIDE SEQUENCE [LARGE SCALE GENOMIC DNA]</scope>
    <source>
        <strain evidence="13 14">JCM 15421</strain>
    </source>
</reference>
<evidence type="ECO:0000256" key="2">
    <source>
        <dbReference type="ARBA" id="ARBA00021549"/>
    </source>
</evidence>
<dbReference type="SUPFAM" id="SSF54523">
    <property type="entry name" value="Pili subunits"/>
    <property type="match status" value="1"/>
</dbReference>
<evidence type="ECO:0000259" key="12">
    <source>
        <dbReference type="Pfam" id="PF12019"/>
    </source>
</evidence>
<comment type="subcellular location">
    <subcellularLocation>
        <location evidence="1">Cell inner membrane</location>
        <topology evidence="1">Single-pass membrane protein</topology>
    </subcellularLocation>
</comment>
<dbReference type="RefSeq" id="WP_343786420.1">
    <property type="nucleotide sequence ID" value="NZ_BAAAEU010000001.1"/>
</dbReference>
<comment type="caution">
    <text evidence="13">The sequence shown here is derived from an EMBL/GenBank/DDBJ whole genome shotgun (WGS) entry which is preliminary data.</text>
</comment>
<keyword evidence="4" id="KW-0488">Methylation</keyword>
<evidence type="ECO:0000313" key="13">
    <source>
        <dbReference type="EMBL" id="GAA0705533.1"/>
    </source>
</evidence>
<dbReference type="Pfam" id="PF07963">
    <property type="entry name" value="N_methyl"/>
    <property type="match status" value="1"/>
</dbReference>
<organism evidence="13 14">
    <name type="scientific">Dokdonella soli</name>
    <dbReference type="NCBI Taxonomy" id="529810"/>
    <lineage>
        <taxon>Bacteria</taxon>
        <taxon>Pseudomonadati</taxon>
        <taxon>Pseudomonadota</taxon>
        <taxon>Gammaproteobacteria</taxon>
        <taxon>Lysobacterales</taxon>
        <taxon>Rhodanobacteraceae</taxon>
        <taxon>Dokdonella</taxon>
    </lineage>
</organism>
<keyword evidence="8 11" id="KW-0472">Membrane</keyword>
<keyword evidence="5" id="KW-0997">Cell inner membrane</keyword>
<evidence type="ECO:0000256" key="6">
    <source>
        <dbReference type="ARBA" id="ARBA00022692"/>
    </source>
</evidence>
<keyword evidence="3" id="KW-1003">Cell membrane</keyword>
<accession>A0ABN1IBU5</accession>
<dbReference type="Pfam" id="PF12019">
    <property type="entry name" value="GspH"/>
    <property type="match status" value="1"/>
</dbReference>
<name>A0ABN1IBU5_9GAMM</name>
<dbReference type="InterPro" id="IPR022346">
    <property type="entry name" value="T2SS_GspH"/>
</dbReference>
<protein>
    <recommendedName>
        <fullName evidence="2">Type II secretion system protein H</fullName>
    </recommendedName>
    <alternativeName>
        <fullName evidence="10">General secretion pathway protein H</fullName>
    </alternativeName>
</protein>
<dbReference type="Gene3D" id="3.30.700.10">
    <property type="entry name" value="Glycoprotein, Type 4 Pilin"/>
    <property type="match status" value="1"/>
</dbReference>
<feature type="domain" description="General secretion pathway GspH" evidence="12">
    <location>
        <begin position="44"/>
        <end position="169"/>
    </location>
</feature>
<evidence type="ECO:0000256" key="10">
    <source>
        <dbReference type="ARBA" id="ARBA00030775"/>
    </source>
</evidence>